<dbReference type="CAZy" id="GH102">
    <property type="family name" value="Glycoside Hydrolase Family 102"/>
</dbReference>
<organism evidence="8 9">
    <name type="scientific">Sideroxydans lithotrophicus (strain ES-1)</name>
    <dbReference type="NCBI Taxonomy" id="580332"/>
    <lineage>
        <taxon>Bacteria</taxon>
        <taxon>Pseudomonadati</taxon>
        <taxon>Pseudomonadota</taxon>
        <taxon>Betaproteobacteria</taxon>
        <taxon>Nitrosomonadales</taxon>
        <taxon>Gallionellaceae</taxon>
        <taxon>Sideroxydans</taxon>
    </lineage>
</organism>
<dbReference type="AlphaFoldDB" id="D5CLD8"/>
<dbReference type="InterPro" id="IPR005300">
    <property type="entry name" value="MltA_B"/>
</dbReference>
<dbReference type="HOGENOM" id="CLU_037751_0_0_4"/>
<evidence type="ECO:0000256" key="5">
    <source>
        <dbReference type="ARBA" id="ARBA00030918"/>
    </source>
</evidence>
<dbReference type="EC" id="4.2.2.n1" evidence="2"/>
<dbReference type="KEGG" id="slt:Slit_0284"/>
<evidence type="ECO:0000256" key="1">
    <source>
        <dbReference type="ARBA" id="ARBA00001420"/>
    </source>
</evidence>
<keyword evidence="9" id="KW-1185">Reference proteome</keyword>
<gene>
    <name evidence="8" type="ordered locus">Slit_0284</name>
</gene>
<proteinExistence type="predicted"/>
<dbReference type="Proteomes" id="UP000001625">
    <property type="component" value="Chromosome"/>
</dbReference>
<evidence type="ECO:0000259" key="7">
    <source>
        <dbReference type="SMART" id="SM00925"/>
    </source>
</evidence>
<dbReference type="EMBL" id="CP001965">
    <property type="protein sequence ID" value="ADE10526.1"/>
    <property type="molecule type" value="Genomic_DNA"/>
</dbReference>
<dbReference type="CDD" id="cd14668">
    <property type="entry name" value="mlta_B"/>
    <property type="match status" value="1"/>
</dbReference>
<dbReference type="GO" id="GO:0009253">
    <property type="term" value="P:peptidoglycan catabolic process"/>
    <property type="evidence" value="ECO:0007669"/>
    <property type="project" value="TreeGrafter"/>
</dbReference>
<dbReference type="PROSITE" id="PS51257">
    <property type="entry name" value="PROKAR_LIPOPROTEIN"/>
    <property type="match status" value="1"/>
</dbReference>
<dbReference type="InterPro" id="IPR010611">
    <property type="entry name" value="3D_dom"/>
</dbReference>
<dbReference type="Gene3D" id="2.40.240.50">
    <property type="entry name" value="Barwin-like endoglucanases"/>
    <property type="match status" value="1"/>
</dbReference>
<dbReference type="Gene3D" id="2.40.40.10">
    <property type="entry name" value="RlpA-like domain"/>
    <property type="match status" value="1"/>
</dbReference>
<keyword evidence="4" id="KW-0961">Cell wall biogenesis/degradation</keyword>
<dbReference type="InterPro" id="IPR036908">
    <property type="entry name" value="RlpA-like_sf"/>
</dbReference>
<dbReference type="GO" id="GO:0019867">
    <property type="term" value="C:outer membrane"/>
    <property type="evidence" value="ECO:0007669"/>
    <property type="project" value="InterPro"/>
</dbReference>
<evidence type="ECO:0000256" key="6">
    <source>
        <dbReference type="SAM" id="SignalP"/>
    </source>
</evidence>
<sequence length="387" mass="43046">MIRSKSIWLILALSVWLAACQTPPPPIEVKIPVGKPSPDFMVSKWAMLPDWTMQDLAASWPAMQQSCRALKFKPVWLPICAAATKVGADDVAAQRSFYETWFTPYQVFNPDGTDTGLITGYYEPLLKGSRTRSKRFAYPIYSPPDDMLEVDMGDLYPQFRGQRVRGRLEGKRVVPYFNRAEIDAGLDPALKGHELFWVENPVELFFLQIQGSGRIELEDGTRVMIGYADQNGHGYASIGKKLIEMGELKPEEASMQGIKNWAEKNPERLFVLLGQNPSYVFFRVLPDSISAPLGALGVPLTNEYSIAVDQRTIPLGVPVFLATTQPNSTEPLNRLVFAQDTGGAIKGAVRADFFWGFGDYAAVRAGSMKQSGKMWVLFPRGGEPVLN</sequence>
<dbReference type="GO" id="GO:0004553">
    <property type="term" value="F:hydrolase activity, hydrolyzing O-glycosyl compounds"/>
    <property type="evidence" value="ECO:0007669"/>
    <property type="project" value="InterPro"/>
</dbReference>
<dbReference type="GO" id="GO:0008933">
    <property type="term" value="F:peptidoglycan lytic transglycosylase activity"/>
    <property type="evidence" value="ECO:0007669"/>
    <property type="project" value="TreeGrafter"/>
</dbReference>
<dbReference type="PANTHER" id="PTHR30124:SF0">
    <property type="entry name" value="MEMBRANE-BOUND LYTIC MUREIN TRANSGLYCOSYLASE A"/>
    <property type="match status" value="1"/>
</dbReference>
<protein>
    <recommendedName>
        <fullName evidence="2">peptidoglycan lytic exotransglycosylase</fullName>
        <ecNumber evidence="2">4.2.2.n1</ecNumber>
    </recommendedName>
    <alternativeName>
        <fullName evidence="5">Murein hydrolase A</fullName>
    </alternativeName>
</protein>
<evidence type="ECO:0000256" key="4">
    <source>
        <dbReference type="ARBA" id="ARBA00023316"/>
    </source>
</evidence>
<comment type="catalytic activity">
    <reaction evidence="1">
        <text>Exolytic cleavage of the (1-&gt;4)-beta-glycosidic linkage between N-acetylmuramic acid (MurNAc) and N-acetylglucosamine (GlcNAc) residues in peptidoglycan, from either the reducing or the non-reducing ends of the peptidoglycan chains, with concomitant formation of a 1,6-anhydrobond in the MurNAc residue.</text>
        <dbReference type="EC" id="4.2.2.n1"/>
    </reaction>
</comment>
<accession>D5CLD8</accession>
<dbReference type="eggNOG" id="COG2821">
    <property type="taxonomic scope" value="Bacteria"/>
</dbReference>
<dbReference type="OrthoDB" id="9783686at2"/>
<dbReference type="GO" id="GO:0009254">
    <property type="term" value="P:peptidoglycan turnover"/>
    <property type="evidence" value="ECO:0007669"/>
    <property type="project" value="InterPro"/>
</dbReference>
<name>D5CLD8_SIDLE</name>
<evidence type="ECO:0000313" key="9">
    <source>
        <dbReference type="Proteomes" id="UP000001625"/>
    </source>
</evidence>
<evidence type="ECO:0000256" key="2">
    <source>
        <dbReference type="ARBA" id="ARBA00012587"/>
    </source>
</evidence>
<evidence type="ECO:0000256" key="3">
    <source>
        <dbReference type="ARBA" id="ARBA00023239"/>
    </source>
</evidence>
<dbReference type="Pfam" id="PF06725">
    <property type="entry name" value="3D"/>
    <property type="match status" value="1"/>
</dbReference>
<feature type="chain" id="PRO_5003070404" description="peptidoglycan lytic exotransglycosylase" evidence="6">
    <location>
        <begin position="19"/>
        <end position="387"/>
    </location>
</feature>
<dbReference type="Pfam" id="PF03562">
    <property type="entry name" value="MltA"/>
    <property type="match status" value="1"/>
</dbReference>
<dbReference type="PIRSF" id="PIRSF019422">
    <property type="entry name" value="MltA"/>
    <property type="match status" value="1"/>
</dbReference>
<feature type="domain" description="Lytic transglycosylase MltA" evidence="7">
    <location>
        <begin position="125"/>
        <end position="283"/>
    </location>
</feature>
<dbReference type="GO" id="GO:0071555">
    <property type="term" value="P:cell wall organization"/>
    <property type="evidence" value="ECO:0007669"/>
    <property type="project" value="UniProtKB-KW"/>
</dbReference>
<evidence type="ECO:0000313" key="8">
    <source>
        <dbReference type="EMBL" id="ADE10526.1"/>
    </source>
</evidence>
<feature type="signal peptide" evidence="6">
    <location>
        <begin position="1"/>
        <end position="18"/>
    </location>
</feature>
<dbReference type="SUPFAM" id="SSF50685">
    <property type="entry name" value="Barwin-like endoglucanases"/>
    <property type="match status" value="1"/>
</dbReference>
<dbReference type="RefSeq" id="WP_013028425.1">
    <property type="nucleotide sequence ID" value="NC_013959.1"/>
</dbReference>
<keyword evidence="6" id="KW-0732">Signal</keyword>
<keyword evidence="3" id="KW-0456">Lyase</keyword>
<dbReference type="PANTHER" id="PTHR30124">
    <property type="entry name" value="MEMBRANE-BOUND LYTIC MUREIN TRANSGLYCOSYLASE A"/>
    <property type="match status" value="1"/>
</dbReference>
<dbReference type="CDD" id="cd14485">
    <property type="entry name" value="mltA_like_LT_A"/>
    <property type="match status" value="1"/>
</dbReference>
<dbReference type="STRING" id="580332.Slit_0284"/>
<dbReference type="SMART" id="SM00925">
    <property type="entry name" value="MltA"/>
    <property type="match status" value="1"/>
</dbReference>
<reference evidence="8 9" key="1">
    <citation type="submission" date="2010-03" db="EMBL/GenBank/DDBJ databases">
        <title>Complete sequence of Sideroxydans lithotrophicus ES-1.</title>
        <authorList>
            <consortium name="US DOE Joint Genome Institute"/>
            <person name="Lucas S."/>
            <person name="Copeland A."/>
            <person name="Lapidus A."/>
            <person name="Cheng J.-F."/>
            <person name="Bruce D."/>
            <person name="Goodwin L."/>
            <person name="Pitluck S."/>
            <person name="Munk A.C."/>
            <person name="Detter J.C."/>
            <person name="Han C."/>
            <person name="Tapia R."/>
            <person name="Larimer F."/>
            <person name="Land M."/>
            <person name="Hauser L."/>
            <person name="Kyrpides N."/>
            <person name="Ivanova N."/>
            <person name="Emerson D."/>
            <person name="Woyke T."/>
        </authorList>
    </citation>
    <scope>NUCLEOTIDE SEQUENCE [LARGE SCALE GENOMIC DNA]</scope>
    <source>
        <strain evidence="8 9">ES-1</strain>
    </source>
</reference>
<dbReference type="InterPro" id="IPR026044">
    <property type="entry name" value="MltA"/>
</dbReference>